<dbReference type="PANTHER" id="PTHR33124:SF51">
    <property type="entry name" value="BHLH DOMAIN-CONTAINING PROTEIN"/>
    <property type="match status" value="1"/>
</dbReference>
<sequence>MKRGPKARPGTKWRTAAQERVYGRRLLEALRATAALGPRAVKEAADSALAFTARGRSRWSRAILLSPRRKARLLLSRRRARAAEAGGRLRGRLRVLRRLVPGCRKLSAGSLLEEAADYVAALEMQVKAMRALADALSAAPAAAAAAEPGSRGGV</sequence>
<dbReference type="InterPro" id="IPR036638">
    <property type="entry name" value="HLH_DNA-bd_sf"/>
</dbReference>
<comment type="similarity">
    <text evidence="1">Belongs to the bHLH protein family.</text>
</comment>
<dbReference type="InterPro" id="IPR011598">
    <property type="entry name" value="bHLH_dom"/>
</dbReference>
<protein>
    <recommendedName>
        <fullName evidence="4">BHLH domain-containing protein</fullName>
    </recommendedName>
</protein>
<accession>A0A9E7LDT7</accession>
<feature type="domain" description="BHLH" evidence="4">
    <location>
        <begin position="73"/>
        <end position="122"/>
    </location>
</feature>
<evidence type="ECO:0000256" key="2">
    <source>
        <dbReference type="ARBA" id="ARBA00023015"/>
    </source>
</evidence>
<keyword evidence="6" id="KW-1185">Reference proteome</keyword>
<evidence type="ECO:0000313" key="5">
    <source>
        <dbReference type="EMBL" id="URE49851.1"/>
    </source>
</evidence>
<keyword evidence="3" id="KW-0804">Transcription</keyword>
<proteinExistence type="inferred from homology"/>
<dbReference type="PROSITE" id="PS50888">
    <property type="entry name" value="BHLH"/>
    <property type="match status" value="1"/>
</dbReference>
<organism evidence="5 6">
    <name type="scientific">Musa troglodytarum</name>
    <name type="common">fe'i banana</name>
    <dbReference type="NCBI Taxonomy" id="320322"/>
    <lineage>
        <taxon>Eukaryota</taxon>
        <taxon>Viridiplantae</taxon>
        <taxon>Streptophyta</taxon>
        <taxon>Embryophyta</taxon>
        <taxon>Tracheophyta</taxon>
        <taxon>Spermatophyta</taxon>
        <taxon>Magnoliopsida</taxon>
        <taxon>Liliopsida</taxon>
        <taxon>Zingiberales</taxon>
        <taxon>Musaceae</taxon>
        <taxon>Musa</taxon>
    </lineage>
</organism>
<evidence type="ECO:0000256" key="3">
    <source>
        <dbReference type="ARBA" id="ARBA00023163"/>
    </source>
</evidence>
<evidence type="ECO:0000259" key="4">
    <source>
        <dbReference type="PROSITE" id="PS50888"/>
    </source>
</evidence>
<dbReference type="SUPFAM" id="SSF47459">
    <property type="entry name" value="HLH, helix-loop-helix DNA-binding domain"/>
    <property type="match status" value="1"/>
</dbReference>
<dbReference type="InterPro" id="IPR044660">
    <property type="entry name" value="IBH1-like"/>
</dbReference>
<name>A0A9E7LDT7_9LILI</name>
<reference evidence="5" key="1">
    <citation type="submission" date="2022-05" db="EMBL/GenBank/DDBJ databases">
        <title>The Musa troglodytarum L. genome provides insights into the mechanism of non-climacteric behaviour and enrichment of carotenoids.</title>
        <authorList>
            <person name="Wang J."/>
        </authorList>
    </citation>
    <scope>NUCLEOTIDE SEQUENCE</scope>
    <source>
        <tissue evidence="5">Leaf</tissue>
    </source>
</reference>
<evidence type="ECO:0000256" key="1">
    <source>
        <dbReference type="ARBA" id="ARBA00005510"/>
    </source>
</evidence>
<evidence type="ECO:0000313" key="6">
    <source>
        <dbReference type="Proteomes" id="UP001055439"/>
    </source>
</evidence>
<gene>
    <name evidence="5" type="ORF">MUK42_14097</name>
</gene>
<dbReference type="OrthoDB" id="1647165at2759"/>
<dbReference type="EMBL" id="CP097511">
    <property type="protein sequence ID" value="URE49851.1"/>
    <property type="molecule type" value="Genomic_DNA"/>
</dbReference>
<dbReference type="Proteomes" id="UP001055439">
    <property type="component" value="Chromosome 9"/>
</dbReference>
<dbReference type="AlphaFoldDB" id="A0A9E7LDT7"/>
<dbReference type="Gene3D" id="4.10.280.10">
    <property type="entry name" value="Helix-loop-helix DNA-binding domain"/>
    <property type="match status" value="1"/>
</dbReference>
<keyword evidence="2" id="KW-0805">Transcription regulation</keyword>
<dbReference type="PANTHER" id="PTHR33124">
    <property type="entry name" value="TRANSCRIPTION FACTOR IBH1-LIKE 1"/>
    <property type="match status" value="1"/>
</dbReference>
<dbReference type="GO" id="GO:0006355">
    <property type="term" value="P:regulation of DNA-templated transcription"/>
    <property type="evidence" value="ECO:0007669"/>
    <property type="project" value="InterPro"/>
</dbReference>
<dbReference type="GO" id="GO:0046983">
    <property type="term" value="F:protein dimerization activity"/>
    <property type="evidence" value="ECO:0007669"/>
    <property type="project" value="InterPro"/>
</dbReference>